<feature type="region of interest" description="Disordered" evidence="1">
    <location>
        <begin position="1"/>
        <end position="53"/>
    </location>
</feature>
<evidence type="ECO:0000256" key="1">
    <source>
        <dbReference type="SAM" id="MobiDB-lite"/>
    </source>
</evidence>
<dbReference type="EMBL" id="AC151521">
    <property type="protein sequence ID" value="ABD32451.1"/>
    <property type="molecule type" value="Genomic_DNA"/>
</dbReference>
<feature type="compositionally biased region" description="Low complexity" evidence="1">
    <location>
        <begin position="25"/>
        <end position="37"/>
    </location>
</feature>
<name>Q2HSN2_MEDTR</name>
<organism evidence="2">
    <name type="scientific">Medicago truncatula</name>
    <name type="common">Barrel medic</name>
    <name type="synonym">Medicago tribuloides</name>
    <dbReference type="NCBI Taxonomy" id="3880"/>
    <lineage>
        <taxon>Eukaryota</taxon>
        <taxon>Viridiplantae</taxon>
        <taxon>Streptophyta</taxon>
        <taxon>Embryophyta</taxon>
        <taxon>Tracheophyta</taxon>
        <taxon>Spermatophyta</taxon>
        <taxon>Magnoliopsida</taxon>
        <taxon>eudicotyledons</taxon>
        <taxon>Gunneridae</taxon>
        <taxon>Pentapetalae</taxon>
        <taxon>rosids</taxon>
        <taxon>fabids</taxon>
        <taxon>Fabales</taxon>
        <taxon>Fabaceae</taxon>
        <taxon>Papilionoideae</taxon>
        <taxon>50 kb inversion clade</taxon>
        <taxon>NPAAA clade</taxon>
        <taxon>Hologalegina</taxon>
        <taxon>IRL clade</taxon>
        <taxon>Trifolieae</taxon>
        <taxon>Medicago</taxon>
    </lineage>
</organism>
<reference evidence="2" key="2">
    <citation type="submission" date="2007-03" db="EMBL/GenBank/DDBJ databases">
        <authorList>
            <consortium name="The International Medicago Genome Annotation Group"/>
        </authorList>
    </citation>
    <scope>NUCLEOTIDE SEQUENCE</scope>
</reference>
<protein>
    <submittedName>
        <fullName evidence="2">Uncharacterized protein</fullName>
    </submittedName>
</protein>
<feature type="compositionally biased region" description="Basic and acidic residues" evidence="1">
    <location>
        <begin position="8"/>
        <end position="24"/>
    </location>
</feature>
<proteinExistence type="predicted"/>
<evidence type="ECO:0000313" key="2">
    <source>
        <dbReference type="EMBL" id="ABD32451.1"/>
    </source>
</evidence>
<reference evidence="2" key="1">
    <citation type="submission" date="2004-10" db="EMBL/GenBank/DDBJ databases">
        <authorList>
            <person name="Town C.D."/>
        </authorList>
    </citation>
    <scope>NUCLEOTIDE SEQUENCE</scope>
</reference>
<sequence>MSPTKSNMSERHILKRPDTLRAGRETATSSAHTETAAMRPPWANRQRKGWHEE</sequence>
<gene>
    <name evidence="2" type="ORF">MtrDRAFT_AC151521g1v2</name>
</gene>
<dbReference type="AlphaFoldDB" id="Q2HSN2"/>
<accession>Q2HSN2</accession>